<feature type="region of interest" description="Disordered" evidence="1">
    <location>
        <begin position="80"/>
        <end position="117"/>
    </location>
</feature>
<dbReference type="Proteomes" id="UP000830434">
    <property type="component" value="Chromosome"/>
</dbReference>
<dbReference type="KEGG" id="haxz:M0R88_01190"/>
<dbReference type="RefSeq" id="WP_248655142.1">
    <property type="nucleotide sequence ID" value="NZ_CP096658.1"/>
</dbReference>
<dbReference type="Pfam" id="PF25923">
    <property type="entry name" value="DUF7969"/>
    <property type="match status" value="1"/>
</dbReference>
<feature type="domain" description="DUF7969" evidence="2">
    <location>
        <begin position="3"/>
        <end position="59"/>
    </location>
</feature>
<evidence type="ECO:0000313" key="3">
    <source>
        <dbReference type="EMBL" id="UPW00732.1"/>
    </source>
</evidence>
<dbReference type="AlphaFoldDB" id="A0A8U0IK92"/>
<dbReference type="GeneID" id="72188427"/>
<proteinExistence type="predicted"/>
<evidence type="ECO:0000313" key="4">
    <source>
        <dbReference type="Proteomes" id="UP000830434"/>
    </source>
</evidence>
<evidence type="ECO:0000256" key="1">
    <source>
        <dbReference type="SAM" id="MobiDB-lite"/>
    </source>
</evidence>
<evidence type="ECO:0000259" key="2">
    <source>
        <dbReference type="Pfam" id="PF25923"/>
    </source>
</evidence>
<accession>A0A8U0IK92</accession>
<name>A0A8U0IK92_9EURY</name>
<gene>
    <name evidence="3" type="ORF">M0R88_01190</name>
</gene>
<protein>
    <recommendedName>
        <fullName evidence="2">DUF7969 domain-containing protein</fullName>
    </recommendedName>
</protein>
<organism evidence="3 4">
    <name type="scientific">Halorussus gelatinilyticus</name>
    <dbReference type="NCBI Taxonomy" id="2937524"/>
    <lineage>
        <taxon>Archaea</taxon>
        <taxon>Methanobacteriati</taxon>
        <taxon>Methanobacteriota</taxon>
        <taxon>Stenosarchaea group</taxon>
        <taxon>Halobacteria</taxon>
        <taxon>Halobacteriales</taxon>
        <taxon>Haladaptataceae</taxon>
        <taxon>Halorussus</taxon>
    </lineage>
</organism>
<sequence>MTEVRYYCPRCGAIAALEREGYLADKCVTPDPLDGWEYADAYDDFEDADGVELVCGAEETDGEGCGEVYYLSFVKYEDGEEVDPEDRSFVPPTVDGPTIPGAEDPEEDDGPRFDFNP</sequence>
<keyword evidence="4" id="KW-1185">Reference proteome</keyword>
<dbReference type="EMBL" id="CP096658">
    <property type="protein sequence ID" value="UPW00732.1"/>
    <property type="molecule type" value="Genomic_DNA"/>
</dbReference>
<reference evidence="3" key="1">
    <citation type="submission" date="2022-04" db="EMBL/GenBank/DDBJ databases">
        <title>Diverse halophilic archaea isolated from saline environments.</title>
        <authorList>
            <person name="Cui H.-L."/>
        </authorList>
    </citation>
    <scope>NUCLEOTIDE SEQUENCE</scope>
    <source>
        <strain evidence="3">XZYJT40</strain>
    </source>
</reference>
<dbReference type="InterPro" id="IPR058275">
    <property type="entry name" value="DUF7969"/>
</dbReference>